<keyword evidence="2" id="KW-1185">Reference proteome</keyword>
<evidence type="ECO:0008006" key="3">
    <source>
        <dbReference type="Google" id="ProtNLM"/>
    </source>
</evidence>
<gene>
    <name evidence="1" type="ORF">IM660_10960</name>
</gene>
<protein>
    <recommendedName>
        <fullName evidence="3">FHA domain-containing protein</fullName>
    </recommendedName>
</protein>
<dbReference type="AlphaFoldDB" id="A0A7M1SQF4"/>
<evidence type="ECO:0000313" key="2">
    <source>
        <dbReference type="Proteomes" id="UP000593758"/>
    </source>
</evidence>
<organism evidence="1 2">
    <name type="scientific">Ruania alkalisoli</name>
    <dbReference type="NCBI Taxonomy" id="2779775"/>
    <lineage>
        <taxon>Bacteria</taxon>
        <taxon>Bacillati</taxon>
        <taxon>Actinomycetota</taxon>
        <taxon>Actinomycetes</taxon>
        <taxon>Micrococcales</taxon>
        <taxon>Ruaniaceae</taxon>
        <taxon>Ruania</taxon>
    </lineage>
</organism>
<dbReference type="RefSeq" id="WP_193495475.1">
    <property type="nucleotide sequence ID" value="NZ_CP063169.1"/>
</dbReference>
<dbReference type="Proteomes" id="UP000593758">
    <property type="component" value="Chromosome"/>
</dbReference>
<dbReference type="KEGG" id="halt:IM660_10960"/>
<dbReference type="EMBL" id="CP063169">
    <property type="protein sequence ID" value="QOR69234.1"/>
    <property type="molecule type" value="Genomic_DNA"/>
</dbReference>
<evidence type="ECO:0000313" key="1">
    <source>
        <dbReference type="EMBL" id="QOR69234.1"/>
    </source>
</evidence>
<proteinExistence type="predicted"/>
<name>A0A7M1SQF4_9MICO</name>
<sequence>MNIQVEFCGEWFDVSDGQTFQIGREGDLEIDDNPYLHRRFLTISQHEDLWWLENVGSRISATVADSDGNMQAWLAPGARLPLVFAHTSVLFTAGPTTYELGIVGDSPSFEAASPGSTQVGETTIGPVSMTDSQKLLIISLAEPVLRGRGSTASIPTSAQAAARLGWAITRFNRKLDNVCEKLARFGVRGLRGAPGQLAVNRRARLVEHAVASRLVVAADLELLEANAEKAAAGAGGEAEN</sequence>
<accession>A0A7M1SQF4</accession>
<reference evidence="1 2" key="1">
    <citation type="submission" date="2020-10" db="EMBL/GenBank/DDBJ databases">
        <title>Haloactinobacterium sp. RN3S43, a bacterium isolated from saline soil.</title>
        <authorList>
            <person name="Sun J.-Q."/>
        </authorList>
    </citation>
    <scope>NUCLEOTIDE SEQUENCE [LARGE SCALE GENOMIC DNA]</scope>
    <source>
        <strain evidence="1 2">RN3S43</strain>
    </source>
</reference>